<dbReference type="InterPro" id="IPR036875">
    <property type="entry name" value="Znf_CCHC_sf"/>
</dbReference>
<name>A0A482W5H4_ASBVE</name>
<accession>A0A482W5H4</accession>
<dbReference type="SUPFAM" id="SSF57756">
    <property type="entry name" value="Retrovirus zinc finger-like domains"/>
    <property type="match status" value="1"/>
</dbReference>
<dbReference type="GO" id="GO:0008270">
    <property type="term" value="F:zinc ion binding"/>
    <property type="evidence" value="ECO:0007669"/>
    <property type="project" value="InterPro"/>
</dbReference>
<gene>
    <name evidence="2" type="ORF">BDFB_012852</name>
</gene>
<comment type="caution">
    <text evidence="2">The sequence shown here is derived from an EMBL/GenBank/DDBJ whole genome shotgun (WGS) entry which is preliminary data.</text>
</comment>
<sequence length="384" mass="43846">MASGDGIEENGIAGGATAITGLEVTEIRTGWIYTLLKEDLVKKMEKFGLSSEDTVEELRRRLRNFLREGVVPDLNVLNQVRKWNVTFDGKADAVAFIERVEELADSYQIPNGQLLRALPEMLRKQVSLWYRNNKQQWNSWYDFLADFKSYYFPTEFHDDLEEEISRRMQHENESGKDFLVHMQTLIRKHGRYSKERELKSAENPLKEPLSRKSTEENICWRCGQTGNLRYGCRLPEEIFCSRCGKDGVKSTEGTCQSRQKPETNPRQSTSLRGQSDSSYSSIGTVDATIDSTSENSIVVDNRMKLSLRIADKEFIALVDPGSVRSYLSNDAVLGMDFARKQELVIDLAKQEIRLGNQILLKEDPAPYRLIPECDALEPTSPNKV</sequence>
<evidence type="ECO:0008006" key="4">
    <source>
        <dbReference type="Google" id="ProtNLM"/>
    </source>
</evidence>
<dbReference type="OrthoDB" id="6769794at2759"/>
<organism evidence="2 3">
    <name type="scientific">Asbolus verrucosus</name>
    <name type="common">Desert ironclad beetle</name>
    <dbReference type="NCBI Taxonomy" id="1661398"/>
    <lineage>
        <taxon>Eukaryota</taxon>
        <taxon>Metazoa</taxon>
        <taxon>Ecdysozoa</taxon>
        <taxon>Arthropoda</taxon>
        <taxon>Hexapoda</taxon>
        <taxon>Insecta</taxon>
        <taxon>Pterygota</taxon>
        <taxon>Neoptera</taxon>
        <taxon>Endopterygota</taxon>
        <taxon>Coleoptera</taxon>
        <taxon>Polyphaga</taxon>
        <taxon>Cucujiformia</taxon>
        <taxon>Tenebrionidae</taxon>
        <taxon>Pimeliinae</taxon>
        <taxon>Asbolus</taxon>
    </lineage>
</organism>
<keyword evidence="3" id="KW-1185">Reference proteome</keyword>
<dbReference type="EMBL" id="QDEB01026480">
    <property type="protein sequence ID" value="RZC40381.1"/>
    <property type="molecule type" value="Genomic_DNA"/>
</dbReference>
<dbReference type="Proteomes" id="UP000292052">
    <property type="component" value="Unassembled WGS sequence"/>
</dbReference>
<feature type="compositionally biased region" description="Polar residues" evidence="1">
    <location>
        <begin position="251"/>
        <end position="282"/>
    </location>
</feature>
<feature type="region of interest" description="Disordered" evidence="1">
    <location>
        <begin position="245"/>
        <end position="282"/>
    </location>
</feature>
<proteinExistence type="predicted"/>
<evidence type="ECO:0000313" key="3">
    <source>
        <dbReference type="Proteomes" id="UP000292052"/>
    </source>
</evidence>
<reference evidence="2 3" key="1">
    <citation type="submission" date="2017-03" db="EMBL/GenBank/DDBJ databases">
        <title>Genome of the blue death feigning beetle - Asbolus verrucosus.</title>
        <authorList>
            <person name="Rider S.D."/>
        </authorList>
    </citation>
    <scope>NUCLEOTIDE SEQUENCE [LARGE SCALE GENOMIC DNA]</scope>
    <source>
        <strain evidence="2">Butters</strain>
        <tissue evidence="2">Head and leg muscle</tissue>
    </source>
</reference>
<protein>
    <recommendedName>
        <fullName evidence="4">CCHC-type domain-containing protein</fullName>
    </recommendedName>
</protein>
<dbReference type="AlphaFoldDB" id="A0A482W5H4"/>
<evidence type="ECO:0000313" key="2">
    <source>
        <dbReference type="EMBL" id="RZC40381.1"/>
    </source>
</evidence>
<dbReference type="GO" id="GO:0003676">
    <property type="term" value="F:nucleic acid binding"/>
    <property type="evidence" value="ECO:0007669"/>
    <property type="project" value="InterPro"/>
</dbReference>
<evidence type="ECO:0000256" key="1">
    <source>
        <dbReference type="SAM" id="MobiDB-lite"/>
    </source>
</evidence>